<accession>A0AAD9SBC3</accession>
<evidence type="ECO:0000313" key="2">
    <source>
        <dbReference type="EMBL" id="KAK2604142.1"/>
    </source>
</evidence>
<evidence type="ECO:0008006" key="4">
    <source>
        <dbReference type="Google" id="ProtNLM"/>
    </source>
</evidence>
<reference evidence="2" key="1">
    <citation type="submission" date="2023-06" db="EMBL/GenBank/DDBJ databases">
        <authorList>
            <person name="Noh H."/>
        </authorList>
    </citation>
    <scope>NUCLEOTIDE SEQUENCE</scope>
    <source>
        <strain evidence="2">DUCC20226</strain>
    </source>
</reference>
<organism evidence="2 3">
    <name type="scientific">Phomopsis amygdali</name>
    <name type="common">Fusicoccum amygdali</name>
    <dbReference type="NCBI Taxonomy" id="1214568"/>
    <lineage>
        <taxon>Eukaryota</taxon>
        <taxon>Fungi</taxon>
        <taxon>Dikarya</taxon>
        <taxon>Ascomycota</taxon>
        <taxon>Pezizomycotina</taxon>
        <taxon>Sordariomycetes</taxon>
        <taxon>Sordariomycetidae</taxon>
        <taxon>Diaporthales</taxon>
        <taxon>Diaporthaceae</taxon>
        <taxon>Diaporthe</taxon>
    </lineage>
</organism>
<comment type="caution">
    <text evidence="2">The sequence shown here is derived from an EMBL/GenBank/DDBJ whole genome shotgun (WGS) entry which is preliminary data.</text>
</comment>
<dbReference type="AlphaFoldDB" id="A0AAD9SBC3"/>
<sequence length="180" mass="18393">MNTMRSLVAFIASVTAVRALSLNITAVGATNNVSTLECWQMDTPFSSATIPGITGSATAVIGTAANISYTVLPAAFDGGLHNAPFNQWVAFISGLAYVTLPTDDTAGAYIIGGEFGLVFAADTAEVSGQGHRTQYPGTTETVALAIPTTDGLIPGHTILHDGACTANDIEGLRGLAFGLS</sequence>
<dbReference type="EMBL" id="JAUJFL010000004">
    <property type="protein sequence ID" value="KAK2604142.1"/>
    <property type="molecule type" value="Genomic_DNA"/>
</dbReference>
<feature type="chain" id="PRO_5042107446" description="Small secreted protein" evidence="1">
    <location>
        <begin position="20"/>
        <end position="180"/>
    </location>
</feature>
<evidence type="ECO:0000313" key="3">
    <source>
        <dbReference type="Proteomes" id="UP001265746"/>
    </source>
</evidence>
<proteinExistence type="predicted"/>
<keyword evidence="1" id="KW-0732">Signal</keyword>
<evidence type="ECO:0000256" key="1">
    <source>
        <dbReference type="SAM" id="SignalP"/>
    </source>
</evidence>
<name>A0AAD9SBC3_PHOAM</name>
<protein>
    <recommendedName>
        <fullName evidence="4">Small secreted protein</fullName>
    </recommendedName>
</protein>
<keyword evidence="3" id="KW-1185">Reference proteome</keyword>
<feature type="signal peptide" evidence="1">
    <location>
        <begin position="1"/>
        <end position="19"/>
    </location>
</feature>
<gene>
    <name evidence="2" type="ORF">N8I77_007097</name>
</gene>
<dbReference type="Proteomes" id="UP001265746">
    <property type="component" value="Unassembled WGS sequence"/>
</dbReference>